<dbReference type="PANTHER" id="PTHR15711:SF32">
    <property type="entry name" value="RAP GTPASE ACTIVATING PROTEIN 1, ISOFORM H"/>
    <property type="match status" value="1"/>
</dbReference>
<proteinExistence type="predicted"/>
<evidence type="ECO:0000259" key="3">
    <source>
        <dbReference type="PROSITE" id="PS50085"/>
    </source>
</evidence>
<dbReference type="Gene3D" id="3.40.50.11210">
    <property type="entry name" value="Rap/Ran-GAP"/>
    <property type="match status" value="1"/>
</dbReference>
<dbReference type="PROSITE" id="PS50085">
    <property type="entry name" value="RAPGAP"/>
    <property type="match status" value="1"/>
</dbReference>
<accession>A0A812D0C1</accession>
<keyword evidence="5" id="KW-1185">Reference proteome</keyword>
<feature type="domain" description="Rap-GAP" evidence="3">
    <location>
        <begin position="338"/>
        <end position="554"/>
    </location>
</feature>
<feature type="region of interest" description="Disordered" evidence="2">
    <location>
        <begin position="169"/>
        <end position="193"/>
    </location>
</feature>
<dbReference type="Gene3D" id="1.25.40.10">
    <property type="entry name" value="Tetratricopeptide repeat domain"/>
    <property type="match status" value="1"/>
</dbReference>
<reference evidence="4" key="1">
    <citation type="submission" date="2021-01" db="EMBL/GenBank/DDBJ databases">
        <authorList>
            <person name="Li R."/>
            <person name="Bekaert M."/>
        </authorList>
    </citation>
    <scope>NUCLEOTIDE SEQUENCE</scope>
    <source>
        <strain evidence="4">Farmed</strain>
    </source>
</reference>
<dbReference type="Pfam" id="PF21022">
    <property type="entry name" value="Rap-GAP_dimer"/>
    <property type="match status" value="1"/>
</dbReference>
<name>A0A812D0C1_ACAPH</name>
<dbReference type="Pfam" id="PF02188">
    <property type="entry name" value="GoLoco"/>
    <property type="match status" value="1"/>
</dbReference>
<evidence type="ECO:0000256" key="1">
    <source>
        <dbReference type="ARBA" id="ARBA00022468"/>
    </source>
</evidence>
<dbReference type="FunFam" id="3.40.50.11210:FF:000001">
    <property type="entry name" value="Ral GTPase-activating protein subunit alpha-1 isoform 1"/>
    <property type="match status" value="1"/>
</dbReference>
<evidence type="ECO:0000313" key="5">
    <source>
        <dbReference type="Proteomes" id="UP000597762"/>
    </source>
</evidence>
<dbReference type="InterPro" id="IPR035974">
    <property type="entry name" value="Rap/Ran-GAP_sf"/>
</dbReference>
<dbReference type="InterPro" id="IPR050989">
    <property type="entry name" value="Rap1_Ran_GAP"/>
</dbReference>
<dbReference type="SUPFAM" id="SSF111347">
    <property type="entry name" value="Rap/Ran-GAP"/>
    <property type="match status" value="1"/>
</dbReference>
<dbReference type="EMBL" id="CAHIKZ030002239">
    <property type="protein sequence ID" value="CAE1283602.1"/>
    <property type="molecule type" value="Genomic_DNA"/>
</dbReference>
<dbReference type="AlphaFoldDB" id="A0A812D0C1"/>
<dbReference type="InterPro" id="IPR000331">
    <property type="entry name" value="Rap/Ran_GAP_dom"/>
</dbReference>
<dbReference type="Gene3D" id="6.10.140.210">
    <property type="match status" value="1"/>
</dbReference>
<gene>
    <name evidence="4" type="ORF">SPHA_44152</name>
</gene>
<feature type="compositionally biased region" description="Low complexity" evidence="2">
    <location>
        <begin position="169"/>
        <end position="182"/>
    </location>
</feature>
<sequence>MSTITNNGLSSQLDLQTSSDIYVDGDLRRTTSKNKVKRNPSLWKKLLVRKHTMDGQLYCESHIPHDSVSSQPSLQQEKDKNGDCLIEMLERMQCDRIDDQRCDMTSFYKKNLNNTTISEPPGRLTGLNKGQLTPTGDGTISLSQPPKKEDFLETLMQCQGRRLDEQRCPLPSSLKQSPLPVSESAEELPKQKNDEDLVRELLSKSGPYPMIFLPQSGRYWFDETPNDSDTPGKIKLENTGLENAECYRKYFLGQEHFNYYITDDILGPIVMSIKLDNSTSQECVRIILRTRNFLRHEYVPSNIISDSPTPDKLAKRLCEEISIDKFYPVLSPRASEKIVAYDEHVLCSKYKFGVIYQKFGQIKEEDLFGNISHSAAMDEFLDLIGRQVLLKDFQGFRGGLDITHGQTGDVSIYTEFMDNEIMFHVSTLLPYSDGDSQQLQRKRHIGNDIVAIVFQEENTPFIPGVIASHFLHAYIVIQPINSNTDNVMYKVAVTARDDVPFFGPTLPQPAIFKKGPEFRDFVLAKLINAERACCTAEQFAKLAGRTRAALLDGLYMELDKMNSEYFGVSFLQPSKHEGNKFLNTVKRALSGKNRTPALDARDNRKSNGITVSLPTVGEDERTPTVAKKSPTGFNSLNRNLSGGFDKKNKMNRMDSQSTQSSYRTWVILPMSVQSKFFHKLNIKVFTHLY</sequence>
<comment type="caution">
    <text evidence="4">The sequence shown here is derived from an EMBL/GenBank/DDBJ whole genome shotgun (WGS) entry which is preliminary data.</text>
</comment>
<dbReference type="InterPro" id="IPR003109">
    <property type="entry name" value="GoLoco_motif"/>
</dbReference>
<dbReference type="PROSITE" id="PS50877">
    <property type="entry name" value="GOLOCO"/>
    <property type="match status" value="2"/>
</dbReference>
<dbReference type="Proteomes" id="UP000597762">
    <property type="component" value="Unassembled WGS sequence"/>
</dbReference>
<dbReference type="InterPro" id="IPR011990">
    <property type="entry name" value="TPR-like_helical_dom_sf"/>
</dbReference>
<feature type="region of interest" description="Disordered" evidence="2">
    <location>
        <begin position="113"/>
        <end position="139"/>
    </location>
</feature>
<keyword evidence="1" id="KW-0343">GTPase activation</keyword>
<dbReference type="PANTHER" id="PTHR15711">
    <property type="entry name" value="RAP GTPASE-ACTIVATING PROTEIN"/>
    <property type="match status" value="1"/>
</dbReference>
<protein>
    <submittedName>
        <fullName evidence="4">RAP1GAP</fullName>
    </submittedName>
</protein>
<dbReference type="SMART" id="SM00390">
    <property type="entry name" value="GoLoco"/>
    <property type="match status" value="2"/>
</dbReference>
<dbReference type="GO" id="GO:0005096">
    <property type="term" value="F:GTPase activator activity"/>
    <property type="evidence" value="ECO:0007669"/>
    <property type="project" value="UniProtKB-KW"/>
</dbReference>
<dbReference type="Pfam" id="PF02145">
    <property type="entry name" value="Rap_GAP"/>
    <property type="match status" value="1"/>
</dbReference>
<organism evidence="4 5">
    <name type="scientific">Acanthosepion pharaonis</name>
    <name type="common">Pharaoh cuttlefish</name>
    <name type="synonym">Sepia pharaonis</name>
    <dbReference type="NCBI Taxonomy" id="158019"/>
    <lineage>
        <taxon>Eukaryota</taxon>
        <taxon>Metazoa</taxon>
        <taxon>Spiralia</taxon>
        <taxon>Lophotrochozoa</taxon>
        <taxon>Mollusca</taxon>
        <taxon>Cephalopoda</taxon>
        <taxon>Coleoidea</taxon>
        <taxon>Decapodiformes</taxon>
        <taxon>Sepiida</taxon>
        <taxon>Sepiina</taxon>
        <taxon>Sepiidae</taxon>
        <taxon>Acanthosepion</taxon>
    </lineage>
</organism>
<evidence type="ECO:0000313" key="4">
    <source>
        <dbReference type="EMBL" id="CAE1283602.1"/>
    </source>
</evidence>
<feature type="compositionally biased region" description="Polar residues" evidence="2">
    <location>
        <begin position="128"/>
        <end position="139"/>
    </location>
</feature>
<dbReference type="GO" id="GO:0051056">
    <property type="term" value="P:regulation of small GTPase mediated signal transduction"/>
    <property type="evidence" value="ECO:0007669"/>
    <property type="project" value="InterPro"/>
</dbReference>
<dbReference type="GO" id="GO:0005737">
    <property type="term" value="C:cytoplasm"/>
    <property type="evidence" value="ECO:0007669"/>
    <property type="project" value="TreeGrafter"/>
</dbReference>
<evidence type="ECO:0000256" key="2">
    <source>
        <dbReference type="SAM" id="MobiDB-lite"/>
    </source>
</evidence>
<dbReference type="OrthoDB" id="2499658at2759"/>